<keyword evidence="2" id="KW-0969">Cilium</keyword>
<keyword evidence="2" id="KW-0966">Cell projection</keyword>
<evidence type="ECO:0000256" key="1">
    <source>
        <dbReference type="ARBA" id="ARBA00022795"/>
    </source>
</evidence>
<keyword evidence="2" id="KW-0282">Flagellum</keyword>
<gene>
    <name evidence="2" type="ORF">GQ588_11750</name>
</gene>
<dbReference type="SUPFAM" id="SSF140566">
    <property type="entry name" value="FlgN-like"/>
    <property type="match status" value="1"/>
</dbReference>
<dbReference type="InterPro" id="IPR007809">
    <property type="entry name" value="FlgN-like"/>
</dbReference>
<dbReference type="GO" id="GO:0044780">
    <property type="term" value="P:bacterial-type flagellum assembly"/>
    <property type="evidence" value="ECO:0007669"/>
    <property type="project" value="InterPro"/>
</dbReference>
<organism evidence="2 3">
    <name type="scientific">Dehalobacter restrictus</name>
    <dbReference type="NCBI Taxonomy" id="55583"/>
    <lineage>
        <taxon>Bacteria</taxon>
        <taxon>Bacillati</taxon>
        <taxon>Bacillota</taxon>
        <taxon>Clostridia</taxon>
        <taxon>Eubacteriales</taxon>
        <taxon>Desulfitobacteriaceae</taxon>
        <taxon>Dehalobacter</taxon>
    </lineage>
</organism>
<dbReference type="Gene3D" id="1.20.58.300">
    <property type="entry name" value="FlgN-like"/>
    <property type="match status" value="1"/>
</dbReference>
<dbReference type="Pfam" id="PF05130">
    <property type="entry name" value="FlgN"/>
    <property type="match status" value="1"/>
</dbReference>
<accession>A0A857DIZ8</accession>
<reference evidence="2 3" key="1">
    <citation type="submission" date="2019-12" db="EMBL/GenBank/DDBJ databases">
        <title>Sequence classification of anaerobic respiratory reductive dehalogenases: First we see many, then we see few.</title>
        <authorList>
            <person name="Molenda O."/>
            <person name="Puentes Jacome L.A."/>
            <person name="Cao X."/>
            <person name="Nesbo C.L."/>
            <person name="Tang S."/>
            <person name="Morson N."/>
            <person name="Patron J."/>
            <person name="Lomheim L."/>
            <person name="Wishart D.S."/>
            <person name="Edwards E.A."/>
        </authorList>
    </citation>
    <scope>NUCLEOTIDE SEQUENCE [LARGE SCALE GENOMIC DNA]</scope>
    <source>
        <strain evidence="2 3">12DCA</strain>
    </source>
</reference>
<dbReference type="Proteomes" id="UP000430508">
    <property type="component" value="Chromosome"/>
</dbReference>
<protein>
    <submittedName>
        <fullName evidence="2">Flagellar protein FlgN</fullName>
    </submittedName>
</protein>
<sequence>MAEYVAGLENNLRQQIAFYRQLTELEQEKQKALVDNVIEKIESITAQEEKILLEVGQLEEERLYWADFFGRETNKNIEDITLADLSSSFPALQSVRLELESVIGELKSLHEVNTQLLENAVKLVNFTVRLLTNDRQATYSNPGDKANKSHQTGVKIIDKSI</sequence>
<name>A0A857DIZ8_9FIRM</name>
<dbReference type="RefSeq" id="WP_019225327.1">
    <property type="nucleotide sequence ID" value="NZ_CP046996.1"/>
</dbReference>
<dbReference type="EMBL" id="CP046996">
    <property type="protein sequence ID" value="QHA01264.1"/>
    <property type="molecule type" value="Genomic_DNA"/>
</dbReference>
<dbReference type="AlphaFoldDB" id="A0A857DIZ8"/>
<dbReference type="InterPro" id="IPR036679">
    <property type="entry name" value="FlgN-like_sf"/>
</dbReference>
<evidence type="ECO:0000313" key="2">
    <source>
        <dbReference type="EMBL" id="QHA01264.1"/>
    </source>
</evidence>
<proteinExistence type="predicted"/>
<keyword evidence="1" id="KW-1005">Bacterial flagellum biogenesis</keyword>
<evidence type="ECO:0000313" key="3">
    <source>
        <dbReference type="Proteomes" id="UP000430508"/>
    </source>
</evidence>